<keyword evidence="5" id="KW-1185">Reference proteome</keyword>
<dbReference type="OMA" id="FPRFRIN"/>
<dbReference type="PANTHER" id="PTHR43490">
    <property type="entry name" value="(+)-NEOMENTHOL DEHYDROGENASE"/>
    <property type="match status" value="1"/>
</dbReference>
<dbReference type="PANTHER" id="PTHR43490:SF98">
    <property type="entry name" value="OS02G0640600 PROTEIN"/>
    <property type="match status" value="1"/>
</dbReference>
<dbReference type="InterPro" id="IPR036291">
    <property type="entry name" value="NAD(P)-bd_dom_sf"/>
</dbReference>
<keyword evidence="3" id="KW-0560">Oxidoreductase</keyword>
<dbReference type="InParanoid" id="A0A1U8Q8U8"/>
<protein>
    <submittedName>
        <fullName evidence="6">Salutaridine reductase</fullName>
    </submittedName>
</protein>
<evidence type="ECO:0000256" key="3">
    <source>
        <dbReference type="ARBA" id="ARBA00023002"/>
    </source>
</evidence>
<evidence type="ECO:0000256" key="2">
    <source>
        <dbReference type="ARBA" id="ARBA00022857"/>
    </source>
</evidence>
<dbReference type="Pfam" id="PF00106">
    <property type="entry name" value="adh_short"/>
    <property type="match status" value="1"/>
</dbReference>
<evidence type="ECO:0000313" key="5">
    <source>
        <dbReference type="Proteomes" id="UP000189703"/>
    </source>
</evidence>
<dbReference type="eggNOG" id="KOG1208">
    <property type="taxonomic scope" value="Eukaryota"/>
</dbReference>
<evidence type="ECO:0000256" key="1">
    <source>
        <dbReference type="ARBA" id="ARBA00006484"/>
    </source>
</evidence>
<gene>
    <name evidence="6" type="primary">LOC104608743</name>
</gene>
<organism evidence="5 6">
    <name type="scientific">Nelumbo nucifera</name>
    <name type="common">Sacred lotus</name>
    <dbReference type="NCBI Taxonomy" id="4432"/>
    <lineage>
        <taxon>Eukaryota</taxon>
        <taxon>Viridiplantae</taxon>
        <taxon>Streptophyta</taxon>
        <taxon>Embryophyta</taxon>
        <taxon>Tracheophyta</taxon>
        <taxon>Spermatophyta</taxon>
        <taxon>Magnoliopsida</taxon>
        <taxon>Proteales</taxon>
        <taxon>Nelumbonaceae</taxon>
        <taxon>Nelumbo</taxon>
    </lineage>
</organism>
<dbReference type="SUPFAM" id="SSF51735">
    <property type="entry name" value="NAD(P)-binding Rossmann-fold domains"/>
    <property type="match status" value="1"/>
</dbReference>
<accession>A0A1U8Q8U8</accession>
<reference evidence="6" key="1">
    <citation type="submission" date="2025-08" db="UniProtKB">
        <authorList>
            <consortium name="RefSeq"/>
        </authorList>
    </citation>
    <scope>IDENTIFICATION</scope>
</reference>
<evidence type="ECO:0000256" key="4">
    <source>
        <dbReference type="RuleBase" id="RU000363"/>
    </source>
</evidence>
<sequence length="255" mass="28078">MVILTARDEKRGGEAAEKLKGSGLSNVVFHQLDVMDTSSIASLADVLVNNAGVNGVKVFDRDAFMSSLLVVGGSGDGGGSSGGTYDLAEECLKTNYYGTKRVTEALIPLLQLSNSARIINISSSFRSVPNHLKPDNYLVIGIEIGIEISWNRISFSRKRGEMNISNKKAKQVLSDVDNLTEEKVDEVLDEFLRDFKEDSLETNGWPASGSAYKVSKIAINAYTRIMAKRLPNFKINCLSWICQNRYDTEHWGVNC</sequence>
<dbReference type="AlphaFoldDB" id="A0A1U8Q8U8"/>
<dbReference type="STRING" id="4432.A0A1U8Q8U8"/>
<dbReference type="Gene3D" id="3.40.50.720">
    <property type="entry name" value="NAD(P)-binding Rossmann-like Domain"/>
    <property type="match status" value="1"/>
</dbReference>
<dbReference type="PRINTS" id="PR00080">
    <property type="entry name" value="SDRFAMILY"/>
</dbReference>
<name>A0A1U8Q8U8_NELNU</name>
<proteinExistence type="inferred from homology"/>
<dbReference type="OrthoDB" id="1933717at2759"/>
<dbReference type="KEGG" id="nnu:104608743"/>
<dbReference type="Proteomes" id="UP000189703">
    <property type="component" value="Unplaced"/>
</dbReference>
<dbReference type="InterPro" id="IPR002347">
    <property type="entry name" value="SDR_fam"/>
</dbReference>
<keyword evidence="2" id="KW-0521">NADP</keyword>
<dbReference type="GO" id="GO:0016491">
    <property type="term" value="F:oxidoreductase activity"/>
    <property type="evidence" value="ECO:0007669"/>
    <property type="project" value="UniProtKB-KW"/>
</dbReference>
<evidence type="ECO:0000313" key="6">
    <source>
        <dbReference type="RefSeq" id="XP_019055208.1"/>
    </source>
</evidence>
<dbReference type="RefSeq" id="XP_019055208.1">
    <property type="nucleotide sequence ID" value="XM_019199663.1"/>
</dbReference>
<comment type="similarity">
    <text evidence="1 4">Belongs to the short-chain dehydrogenases/reductases (SDR) family.</text>
</comment>
<dbReference type="GeneID" id="104608743"/>